<keyword evidence="1" id="KW-0812">Transmembrane</keyword>
<name>A0A914IEB7_GLORO</name>
<proteinExistence type="predicted"/>
<dbReference type="Proteomes" id="UP000887572">
    <property type="component" value="Unplaced"/>
</dbReference>
<dbReference type="GO" id="GO:0042048">
    <property type="term" value="P:olfactory behavior"/>
    <property type="evidence" value="ECO:0007669"/>
    <property type="project" value="TreeGrafter"/>
</dbReference>
<sequence>MSPLSLPYPVSYCRYRIQTTFFPLLLMLSQFVAHSVAKSSHYSGEHFPRPRADHLLHPLQQQSALPLHAAGGAQANGARGVNRCYSCMSPLYAELFKDSDLGKYFFEPRNFSVQCDDPMDSIGIGLVPCRGICLTLSQEFIIMGRKTGKRLTMRGCAASLSRHGYHNRTIAFFAEFDLCREVLASELFRLSSGESSSGEEIYYGTAGGFMAMGGPMNPMDGQPVLVCSCLGDRCNRQNSGGSAIRRQFRAVIVAVSPLFVLLMGFKKFILFDY</sequence>
<dbReference type="GO" id="GO:0043025">
    <property type="term" value="C:neuronal cell body"/>
    <property type="evidence" value="ECO:0007669"/>
    <property type="project" value="TreeGrafter"/>
</dbReference>
<evidence type="ECO:0000256" key="1">
    <source>
        <dbReference type="SAM" id="Phobius"/>
    </source>
</evidence>
<evidence type="ECO:0000313" key="3">
    <source>
        <dbReference type="WBParaSite" id="Gr19_v10_g983.t1"/>
    </source>
</evidence>
<evidence type="ECO:0000313" key="2">
    <source>
        <dbReference type="Proteomes" id="UP000887572"/>
    </source>
</evidence>
<keyword evidence="2" id="KW-1185">Reference proteome</keyword>
<dbReference type="WBParaSite" id="Gr19_v10_g983.t1">
    <property type="protein sequence ID" value="Gr19_v10_g983.t1"/>
    <property type="gene ID" value="Gr19_v10_g983"/>
</dbReference>
<protein>
    <submittedName>
        <fullName evidence="3">Uncharacterized protein</fullName>
    </submittedName>
</protein>
<dbReference type="PANTHER" id="PTHR34722">
    <property type="entry name" value="HOMOLOG OF ODR-2 (TWO)-RELATED"/>
    <property type="match status" value="1"/>
</dbReference>
<organism evidence="2 3">
    <name type="scientific">Globodera rostochiensis</name>
    <name type="common">Golden nematode worm</name>
    <name type="synonym">Heterodera rostochiensis</name>
    <dbReference type="NCBI Taxonomy" id="31243"/>
    <lineage>
        <taxon>Eukaryota</taxon>
        <taxon>Metazoa</taxon>
        <taxon>Ecdysozoa</taxon>
        <taxon>Nematoda</taxon>
        <taxon>Chromadorea</taxon>
        <taxon>Rhabditida</taxon>
        <taxon>Tylenchina</taxon>
        <taxon>Tylenchomorpha</taxon>
        <taxon>Tylenchoidea</taxon>
        <taxon>Heteroderidae</taxon>
        <taxon>Heteroderinae</taxon>
        <taxon>Globodera</taxon>
    </lineage>
</organism>
<dbReference type="PANTHER" id="PTHR34722:SF8">
    <property type="entry name" value="HOMOLOG OF ODR-2 (TWO)"/>
    <property type="match status" value="1"/>
</dbReference>
<dbReference type="InterPro" id="IPR010558">
    <property type="entry name" value="Ly-6-related"/>
</dbReference>
<dbReference type="GO" id="GO:0030424">
    <property type="term" value="C:axon"/>
    <property type="evidence" value="ECO:0007669"/>
    <property type="project" value="TreeGrafter"/>
</dbReference>
<dbReference type="GO" id="GO:1990834">
    <property type="term" value="P:response to odorant"/>
    <property type="evidence" value="ECO:0007669"/>
    <property type="project" value="TreeGrafter"/>
</dbReference>
<keyword evidence="1" id="KW-1133">Transmembrane helix</keyword>
<feature type="transmembrane region" description="Helical" evidence="1">
    <location>
        <begin position="248"/>
        <end position="265"/>
    </location>
</feature>
<accession>A0A914IEB7</accession>
<dbReference type="Pfam" id="PF06579">
    <property type="entry name" value="Ly-6_related"/>
    <property type="match status" value="1"/>
</dbReference>
<feature type="transmembrane region" description="Helical" evidence="1">
    <location>
        <begin position="20"/>
        <end position="37"/>
    </location>
</feature>
<reference evidence="3" key="1">
    <citation type="submission" date="2022-11" db="UniProtKB">
        <authorList>
            <consortium name="WormBaseParasite"/>
        </authorList>
    </citation>
    <scope>IDENTIFICATION</scope>
</reference>
<dbReference type="AlphaFoldDB" id="A0A914IEB7"/>
<keyword evidence="1" id="KW-0472">Membrane</keyword>